<feature type="compositionally biased region" description="Polar residues" evidence="1">
    <location>
        <begin position="1"/>
        <end position="14"/>
    </location>
</feature>
<gene>
    <name evidence="2" type="ORF">DFR68_10722</name>
</gene>
<reference evidence="2 3" key="1">
    <citation type="submission" date="2018-07" db="EMBL/GenBank/DDBJ databases">
        <title>Genomic Encyclopedia of Type Strains, Phase IV (KMG-IV): sequencing the most valuable type-strain genomes for metagenomic binning, comparative biology and taxonomic classification.</title>
        <authorList>
            <person name="Goeker M."/>
        </authorList>
    </citation>
    <scope>NUCLEOTIDE SEQUENCE [LARGE SCALE GENOMIC DNA]</scope>
    <source>
        <strain evidence="2 3">DSM 44952</strain>
    </source>
</reference>
<dbReference type="PANTHER" id="PTHR39441">
    <property type="entry name" value="DUF2252 DOMAIN-CONTAINING PROTEIN"/>
    <property type="match status" value="1"/>
</dbReference>
<keyword evidence="3" id="KW-1185">Reference proteome</keyword>
<dbReference type="Proteomes" id="UP000255355">
    <property type="component" value="Unassembled WGS sequence"/>
</dbReference>
<proteinExistence type="predicted"/>
<sequence>MVGSAVQETQQTSAEAGKAARKRLTRSDAGVWKPESGRADPVAILERQARTRLPVLVPIRYARMMQSPFAFLRGAPAIMAADLAHSANTGLAVQLCGDAHISNFGLYASPERNLVFDVNDFDETLPGPFEWDVKRLSASVAVAARDGGFSDQQAGAAVRAAAAAYRETMQSLAAMDSLAVWYQVAAADEVAQLIDKPKQRKKIEKAADSARKRTSLQALNKLTEPDPHGVPRIKNQPPLLVPIELVDRRMIEAVFADYRRSLPDERRVLIDRYEIVDFALKVVGVGSVGTRCFVVLLQDRETGSPLFLQVKQAECSVLADHLPPSAYRHQGHRVVVGQRLMQSASDIFLGWCAGPADNWFYVRQLRDMKGSADIGAMSAQELAAYSGLCGAVLARAHARSGDRVAIAAYLGTSDVFDSAMADFASAYADQTLADQQALQDAIDSGRVRAAAEPY</sequence>
<protein>
    <submittedName>
        <fullName evidence="2">Uncharacterized protein (DUF2252 family)</fullName>
    </submittedName>
</protein>
<dbReference type="OrthoDB" id="1491115at2"/>
<comment type="caution">
    <text evidence="2">The sequence shown here is derived from an EMBL/GenBank/DDBJ whole genome shotgun (WGS) entry which is preliminary data.</text>
</comment>
<dbReference type="InterPro" id="IPR018721">
    <property type="entry name" value="DUF2252"/>
</dbReference>
<organism evidence="2 3">
    <name type="scientific">Nocardia mexicana</name>
    <dbReference type="NCBI Taxonomy" id="279262"/>
    <lineage>
        <taxon>Bacteria</taxon>
        <taxon>Bacillati</taxon>
        <taxon>Actinomycetota</taxon>
        <taxon>Actinomycetes</taxon>
        <taxon>Mycobacteriales</taxon>
        <taxon>Nocardiaceae</taxon>
        <taxon>Nocardia</taxon>
    </lineage>
</organism>
<accession>A0A370H1L1</accession>
<dbReference type="Pfam" id="PF10009">
    <property type="entry name" value="DUF2252"/>
    <property type="match status" value="1"/>
</dbReference>
<feature type="region of interest" description="Disordered" evidence="1">
    <location>
        <begin position="1"/>
        <end position="33"/>
    </location>
</feature>
<evidence type="ECO:0000313" key="3">
    <source>
        <dbReference type="Proteomes" id="UP000255355"/>
    </source>
</evidence>
<dbReference type="EMBL" id="QQAZ01000007">
    <property type="protein sequence ID" value="RDI48897.1"/>
    <property type="molecule type" value="Genomic_DNA"/>
</dbReference>
<name>A0A370H1L1_9NOCA</name>
<dbReference type="STRING" id="1210089.GCA_001613165_00512"/>
<dbReference type="AlphaFoldDB" id="A0A370H1L1"/>
<evidence type="ECO:0000256" key="1">
    <source>
        <dbReference type="SAM" id="MobiDB-lite"/>
    </source>
</evidence>
<dbReference type="PANTHER" id="PTHR39441:SF1">
    <property type="entry name" value="DUF2252 DOMAIN-CONTAINING PROTEIN"/>
    <property type="match status" value="1"/>
</dbReference>
<dbReference type="RefSeq" id="WP_068013405.1">
    <property type="nucleotide sequence ID" value="NZ_QQAZ01000007.1"/>
</dbReference>
<evidence type="ECO:0000313" key="2">
    <source>
        <dbReference type="EMBL" id="RDI48897.1"/>
    </source>
</evidence>